<feature type="domain" description="SWIM-type" evidence="4">
    <location>
        <begin position="58"/>
        <end position="104"/>
    </location>
</feature>
<dbReference type="GO" id="GO:0008270">
    <property type="term" value="F:zinc ion binding"/>
    <property type="evidence" value="ECO:0007669"/>
    <property type="project" value="UniProtKB-KW"/>
</dbReference>
<dbReference type="RefSeq" id="WP_272470300.1">
    <property type="nucleotide sequence ID" value="NZ_JAMRYU010000008.1"/>
</dbReference>
<evidence type="ECO:0000259" key="5">
    <source>
        <dbReference type="PROSITE" id="PS51192"/>
    </source>
</evidence>
<dbReference type="CDD" id="cd18012">
    <property type="entry name" value="DEXQc_arch_SWI2_SNF2"/>
    <property type="match status" value="1"/>
</dbReference>
<dbReference type="SMART" id="SM00490">
    <property type="entry name" value="HELICc"/>
    <property type="match status" value="1"/>
</dbReference>
<dbReference type="Pfam" id="PF08455">
    <property type="entry name" value="SNF2_assoc"/>
    <property type="match status" value="1"/>
</dbReference>
<evidence type="ECO:0000256" key="3">
    <source>
        <dbReference type="SAM" id="Coils"/>
    </source>
</evidence>
<dbReference type="GO" id="GO:0005524">
    <property type="term" value="F:ATP binding"/>
    <property type="evidence" value="ECO:0007669"/>
    <property type="project" value="InterPro"/>
</dbReference>
<organism evidence="7 8">
    <name type="scientific">Clostridium tertium</name>
    <dbReference type="NCBI Taxonomy" id="1559"/>
    <lineage>
        <taxon>Bacteria</taxon>
        <taxon>Bacillati</taxon>
        <taxon>Bacillota</taxon>
        <taxon>Clostridia</taxon>
        <taxon>Eubacteriales</taxon>
        <taxon>Clostridiaceae</taxon>
        <taxon>Clostridium</taxon>
    </lineage>
</organism>
<keyword evidence="8" id="KW-1185">Reference proteome</keyword>
<dbReference type="InterPro" id="IPR049730">
    <property type="entry name" value="SNF2/RAD54-like_C"/>
</dbReference>
<feature type="coiled-coil region" evidence="3">
    <location>
        <begin position="1038"/>
        <end position="1065"/>
    </location>
</feature>
<dbReference type="SMART" id="SM00487">
    <property type="entry name" value="DEXDc"/>
    <property type="match status" value="1"/>
</dbReference>
<dbReference type="Gene3D" id="3.40.50.10810">
    <property type="entry name" value="Tandem AAA-ATPase domain"/>
    <property type="match status" value="1"/>
</dbReference>
<dbReference type="InterPro" id="IPR014001">
    <property type="entry name" value="Helicase_ATP-bd"/>
</dbReference>
<dbReference type="InterPro" id="IPR027417">
    <property type="entry name" value="P-loop_NTPase"/>
</dbReference>
<dbReference type="GO" id="GO:0016787">
    <property type="term" value="F:hydrolase activity"/>
    <property type="evidence" value="ECO:0007669"/>
    <property type="project" value="UniProtKB-KW"/>
</dbReference>
<sequence length="1084" mass="126749">MIKQVLLEKFNKDTSGKNDLGGKRILENDLISNFNVKCDDDLVYIDSKIISENYFNEYNSKMEIDINTKNIISTFCSCDDFERNELRKHNYCCKHLFASFYKFLNELDNNEEVKAKFNETLLNKIIFKSKKENILDLLLEEENKNEIKIEVYINKQGLKNKLAAEFKIGLKGLSSNRLYVIKDINQLLTSYYNKIPIKYGKDFNFDLRYQRLGIKEKKIIDFIEKVKDIELASSNFMRRQDKYIDGKMLIIPDFLIREFFDTVSKNRVYLNEGFFYKPVESEIIFDKPSIKISLKGLEKEYLLRLEDGIPEKVDKKGTVFIYGSSIYLPSLEYCYDISAYLNIFNNTKSVSIDKAEEIRVLSKLLPKLYTLSNDVSINKSIKNKIVKEDVKFKFYFDKVNKDVTLTLKVKYGEHEFNIFHEYKNKIIYRDLNKEREVMSFLRSLGFDASGDKFYLLFGDDFLFKFFKYDIEKLQDVGEVFYSQNFKMIKQVNSKNIKGNIQSGKFDYFELKFKIDNIPENEVKDIVLALRDNLKYFKLKSGEFLDLEEIELKNFLNLLDVLSLENDIENDSILFSKNKALYIDSFIKENNIRYIKGKKELSQIQKKIKDVNKLTFREPLKLIAELRPYQKEGYNWLKTMDYLGFGGILGDEMGLGKTIQAITFILSSLPSKTLIVAPTSLIYNWSSEIEKFAPSIKYTVVNGSKDERIKILDNIEKYDVIITTYNLIKRDLDEYEKLQFDYCFIDEAQYIKNSHSQNSLSVKKIKSYRKFALTGTPVENSLMELWSIFDFIMPGYLFDEKRFSVRYHKKLNESEEILEELNKLIKPFILRRYKKDVIKELPQKIEKKLIVSMSEEQEKVYTIYADHAKSLIEKKVKDDDLKTSKIEILSYITKLRQLCLDPSVLINDYVGTSGKVDALIEILQQGIEEGHKILVFSQFTSVLKNIASKLRSEHILFSYLDGSIPSEKRLELVNEFNEGINSVFLISLKAGGTGLNLTSADIVIHFDPWWNPAVEDQATDRAHRFGQTNIVEVIKLIARNSIEEKIIDLQDEKRKLIEKIIDNENDISSINTLSEEDILSLFSIN</sequence>
<keyword evidence="3" id="KW-0175">Coiled coil</keyword>
<keyword evidence="2" id="KW-0862">Zinc</keyword>
<dbReference type="PANTHER" id="PTHR10799">
    <property type="entry name" value="SNF2/RAD54 HELICASE FAMILY"/>
    <property type="match status" value="1"/>
</dbReference>
<dbReference type="InterPro" id="IPR000330">
    <property type="entry name" value="SNF2_N"/>
</dbReference>
<dbReference type="PROSITE" id="PS51194">
    <property type="entry name" value="HELICASE_CTER"/>
    <property type="match status" value="1"/>
</dbReference>
<keyword evidence="2" id="KW-0863">Zinc-finger</keyword>
<dbReference type="SUPFAM" id="SSF52540">
    <property type="entry name" value="P-loop containing nucleoside triphosphate hydrolases"/>
    <property type="match status" value="2"/>
</dbReference>
<feature type="domain" description="Helicase C-terminal" evidence="6">
    <location>
        <begin position="914"/>
        <end position="1067"/>
    </location>
</feature>
<evidence type="ECO:0000313" key="7">
    <source>
        <dbReference type="EMBL" id="MDC4240289.1"/>
    </source>
</evidence>
<dbReference type="EMBL" id="JAMRYU010000008">
    <property type="protein sequence ID" value="MDC4240289.1"/>
    <property type="molecule type" value="Genomic_DNA"/>
</dbReference>
<evidence type="ECO:0000259" key="4">
    <source>
        <dbReference type="PROSITE" id="PS50966"/>
    </source>
</evidence>
<protein>
    <submittedName>
        <fullName evidence="7">SNF2 helicase associated domain-containing protein</fullName>
    </submittedName>
</protein>
<dbReference type="InterPro" id="IPR001650">
    <property type="entry name" value="Helicase_C-like"/>
</dbReference>
<dbReference type="AlphaFoldDB" id="A0A9X3XMD3"/>
<dbReference type="InterPro" id="IPR038718">
    <property type="entry name" value="SNF2-like_sf"/>
</dbReference>
<dbReference type="Gene3D" id="3.40.50.300">
    <property type="entry name" value="P-loop containing nucleotide triphosphate hydrolases"/>
    <property type="match status" value="1"/>
</dbReference>
<dbReference type="InterPro" id="IPR007527">
    <property type="entry name" value="Znf_SWIM"/>
</dbReference>
<dbReference type="Pfam" id="PF00271">
    <property type="entry name" value="Helicase_C"/>
    <property type="match status" value="1"/>
</dbReference>
<dbReference type="InterPro" id="IPR013663">
    <property type="entry name" value="Helicase_SWF/SNF/SWI_bac"/>
</dbReference>
<comment type="caution">
    <text evidence="7">The sequence shown here is derived from an EMBL/GenBank/DDBJ whole genome shotgun (WGS) entry which is preliminary data.</text>
</comment>
<evidence type="ECO:0000259" key="6">
    <source>
        <dbReference type="PROSITE" id="PS51194"/>
    </source>
</evidence>
<dbReference type="PROSITE" id="PS50966">
    <property type="entry name" value="ZF_SWIM"/>
    <property type="match status" value="1"/>
</dbReference>
<accession>A0A9X3XMD3</accession>
<gene>
    <name evidence="7" type="ORF">NE398_08930</name>
</gene>
<dbReference type="Pfam" id="PF00176">
    <property type="entry name" value="SNF2-rel_dom"/>
    <property type="match status" value="1"/>
</dbReference>
<evidence type="ECO:0000256" key="1">
    <source>
        <dbReference type="ARBA" id="ARBA00022801"/>
    </source>
</evidence>
<feature type="domain" description="Helicase ATP-binding" evidence="5">
    <location>
        <begin position="637"/>
        <end position="794"/>
    </location>
</feature>
<dbReference type="CDD" id="cd18793">
    <property type="entry name" value="SF2_C_SNF"/>
    <property type="match status" value="1"/>
</dbReference>
<keyword evidence="2" id="KW-0479">Metal-binding</keyword>
<proteinExistence type="predicted"/>
<keyword evidence="1" id="KW-0378">Hydrolase</keyword>
<name>A0A9X3XMD3_9CLOT</name>
<evidence type="ECO:0000313" key="8">
    <source>
        <dbReference type="Proteomes" id="UP001141183"/>
    </source>
</evidence>
<reference evidence="7" key="1">
    <citation type="submission" date="2022-05" db="EMBL/GenBank/DDBJ databases">
        <title>Draft genome sequence of Clostridium tertium strain CP3 isolated from Peru.</title>
        <authorList>
            <person name="Hurtado R."/>
            <person name="Lima L."/>
            <person name="Sousa T."/>
            <person name="Jaiswal A.K."/>
            <person name="Tiwari S."/>
            <person name="Maturrano L."/>
            <person name="Brenig B."/>
            <person name="Azevedo V."/>
        </authorList>
    </citation>
    <scope>NUCLEOTIDE SEQUENCE</scope>
    <source>
        <strain evidence="7">CP3</strain>
    </source>
</reference>
<dbReference type="PROSITE" id="PS51192">
    <property type="entry name" value="HELICASE_ATP_BIND_1"/>
    <property type="match status" value="1"/>
</dbReference>
<evidence type="ECO:0000256" key="2">
    <source>
        <dbReference type="PROSITE-ProRule" id="PRU00325"/>
    </source>
</evidence>
<dbReference type="Proteomes" id="UP001141183">
    <property type="component" value="Unassembled WGS sequence"/>
</dbReference>